<feature type="compositionally biased region" description="Basic residues" evidence="2">
    <location>
        <begin position="251"/>
        <end position="270"/>
    </location>
</feature>
<evidence type="ECO:0000256" key="1">
    <source>
        <dbReference type="ARBA" id="ARBA00022676"/>
    </source>
</evidence>
<evidence type="ECO:0000313" key="4">
    <source>
        <dbReference type="EnsemblPlants" id="Pp3c13_20430V3.2"/>
    </source>
</evidence>
<accession>A0A7I4ALD7</accession>
<dbReference type="Gramene" id="Pp3c13_20430V3.2">
    <property type="protein sequence ID" value="Pp3c13_20430V3.2"/>
    <property type="gene ID" value="Pp3c13_20430"/>
</dbReference>
<dbReference type="Proteomes" id="UP000006727">
    <property type="component" value="Chromosome 13"/>
</dbReference>
<evidence type="ECO:0000256" key="3">
    <source>
        <dbReference type="SAM" id="Phobius"/>
    </source>
</evidence>
<keyword evidence="1" id="KW-0328">Glycosyltransferase</keyword>
<keyword evidence="1" id="KW-0808">Transferase</keyword>
<dbReference type="GO" id="GO:0016757">
    <property type="term" value="F:glycosyltransferase activity"/>
    <property type="evidence" value="ECO:0000318"/>
    <property type="project" value="GO_Central"/>
</dbReference>
<dbReference type="InParanoid" id="A0A7I4ALD7"/>
<reference evidence="4 5" key="1">
    <citation type="journal article" date="2008" name="Science">
        <title>The Physcomitrella genome reveals evolutionary insights into the conquest of land by plants.</title>
        <authorList>
            <person name="Rensing S."/>
            <person name="Lang D."/>
            <person name="Zimmer A."/>
            <person name="Terry A."/>
            <person name="Salamov A."/>
            <person name="Shapiro H."/>
            <person name="Nishiyama T."/>
            <person name="Perroud P.-F."/>
            <person name="Lindquist E."/>
            <person name="Kamisugi Y."/>
            <person name="Tanahashi T."/>
            <person name="Sakakibara K."/>
            <person name="Fujita T."/>
            <person name="Oishi K."/>
            <person name="Shin-I T."/>
            <person name="Kuroki Y."/>
            <person name="Toyoda A."/>
            <person name="Suzuki Y."/>
            <person name="Hashimoto A."/>
            <person name="Yamaguchi K."/>
            <person name="Sugano A."/>
            <person name="Kohara Y."/>
            <person name="Fujiyama A."/>
            <person name="Anterola A."/>
            <person name="Aoki S."/>
            <person name="Ashton N."/>
            <person name="Barbazuk W.B."/>
            <person name="Barker E."/>
            <person name="Bennetzen J."/>
            <person name="Bezanilla M."/>
            <person name="Blankenship R."/>
            <person name="Cho S.H."/>
            <person name="Dutcher S."/>
            <person name="Estelle M."/>
            <person name="Fawcett J.A."/>
            <person name="Gundlach H."/>
            <person name="Hanada K."/>
            <person name="Heyl A."/>
            <person name="Hicks K.A."/>
            <person name="Hugh J."/>
            <person name="Lohr M."/>
            <person name="Mayer K."/>
            <person name="Melkozernov A."/>
            <person name="Murata T."/>
            <person name="Nelson D."/>
            <person name="Pils B."/>
            <person name="Prigge M."/>
            <person name="Reiss B."/>
            <person name="Renner T."/>
            <person name="Rombauts S."/>
            <person name="Rushton P."/>
            <person name="Sanderfoot A."/>
            <person name="Schween G."/>
            <person name="Shiu S.-H."/>
            <person name="Stueber K."/>
            <person name="Theodoulou F.L."/>
            <person name="Tu H."/>
            <person name="Van de Peer Y."/>
            <person name="Verrier P.J."/>
            <person name="Waters E."/>
            <person name="Wood A."/>
            <person name="Yang L."/>
            <person name="Cove D."/>
            <person name="Cuming A."/>
            <person name="Hasebe M."/>
            <person name="Lucas S."/>
            <person name="Mishler D.B."/>
            <person name="Reski R."/>
            <person name="Grigoriev I."/>
            <person name="Quatrano R.S."/>
            <person name="Boore J.L."/>
        </authorList>
    </citation>
    <scope>NUCLEOTIDE SEQUENCE [LARGE SCALE GENOMIC DNA]</scope>
    <source>
        <strain evidence="4 5">cv. Gransden 2004</strain>
    </source>
</reference>
<proteinExistence type="predicted"/>
<feature type="compositionally biased region" description="Polar residues" evidence="2">
    <location>
        <begin position="331"/>
        <end position="341"/>
    </location>
</feature>
<feature type="region of interest" description="Disordered" evidence="2">
    <location>
        <begin position="215"/>
        <end position="341"/>
    </location>
</feature>
<protein>
    <recommendedName>
        <fullName evidence="6">Hexosyltransferase</fullName>
    </recommendedName>
</protein>
<feature type="compositionally biased region" description="Polar residues" evidence="2">
    <location>
        <begin position="516"/>
        <end position="525"/>
    </location>
</feature>
<dbReference type="InterPro" id="IPR002495">
    <property type="entry name" value="Glyco_trans_8"/>
</dbReference>
<dbReference type="Pfam" id="PF01501">
    <property type="entry name" value="Glyco_transf_8"/>
    <property type="match status" value="1"/>
</dbReference>
<keyword evidence="3" id="KW-1133">Transmembrane helix</keyword>
<dbReference type="RefSeq" id="XP_073394323.1">
    <property type="nucleotide sequence ID" value="XM_073538222.1"/>
</dbReference>
<evidence type="ECO:0000313" key="5">
    <source>
        <dbReference type="Proteomes" id="UP000006727"/>
    </source>
</evidence>
<dbReference type="GeneID" id="112290517"/>
<reference evidence="4" key="3">
    <citation type="submission" date="2020-12" db="UniProtKB">
        <authorList>
            <consortium name="EnsemblPlants"/>
        </authorList>
    </citation>
    <scope>IDENTIFICATION</scope>
</reference>
<feature type="compositionally biased region" description="Basic and acidic residues" evidence="2">
    <location>
        <begin position="272"/>
        <end position="302"/>
    </location>
</feature>
<name>A0A7I4ALD7_PHYPA</name>
<feature type="compositionally biased region" description="Basic and acidic residues" evidence="2">
    <location>
        <begin position="585"/>
        <end position="598"/>
    </location>
</feature>
<dbReference type="AlphaFoldDB" id="A0A7I4ALD7"/>
<dbReference type="InterPro" id="IPR050587">
    <property type="entry name" value="GNT1/Glycosyltrans_8"/>
</dbReference>
<dbReference type="PANTHER" id="PTHR11183">
    <property type="entry name" value="GLYCOGENIN SUBFAMILY MEMBER"/>
    <property type="match status" value="1"/>
</dbReference>
<keyword evidence="3" id="KW-0812">Transmembrane</keyword>
<dbReference type="Gene3D" id="3.90.550.10">
    <property type="entry name" value="Spore Coat Polysaccharide Biosynthesis Protein SpsA, Chain A"/>
    <property type="match status" value="1"/>
</dbReference>
<dbReference type="EnsemblPlants" id="Pp3c13_20430V3.2">
    <property type="protein sequence ID" value="Pp3c13_20430V3.2"/>
    <property type="gene ID" value="Pp3c13_20430"/>
</dbReference>
<gene>
    <name evidence="4" type="primary">LOC112290517</name>
</gene>
<feature type="compositionally biased region" description="Polar residues" evidence="2">
    <location>
        <begin position="304"/>
        <end position="323"/>
    </location>
</feature>
<dbReference type="SUPFAM" id="SSF53448">
    <property type="entry name" value="Nucleotide-diphospho-sugar transferases"/>
    <property type="match status" value="1"/>
</dbReference>
<keyword evidence="5" id="KW-1185">Reference proteome</keyword>
<organism evidence="4 5">
    <name type="scientific">Physcomitrium patens</name>
    <name type="common">Spreading-leaved earth moss</name>
    <name type="synonym">Physcomitrella patens</name>
    <dbReference type="NCBI Taxonomy" id="3218"/>
    <lineage>
        <taxon>Eukaryota</taxon>
        <taxon>Viridiplantae</taxon>
        <taxon>Streptophyta</taxon>
        <taxon>Embryophyta</taxon>
        <taxon>Bryophyta</taxon>
        <taxon>Bryophytina</taxon>
        <taxon>Bryopsida</taxon>
        <taxon>Funariidae</taxon>
        <taxon>Funariales</taxon>
        <taxon>Funariaceae</taxon>
        <taxon>Physcomitrium</taxon>
    </lineage>
</organism>
<feature type="compositionally biased region" description="Basic and acidic residues" evidence="2">
    <location>
        <begin position="419"/>
        <end position="438"/>
    </location>
</feature>
<feature type="compositionally biased region" description="Basic and acidic residues" evidence="2">
    <location>
        <begin position="476"/>
        <end position="485"/>
    </location>
</feature>
<dbReference type="InterPro" id="IPR029044">
    <property type="entry name" value="Nucleotide-diphossugar_trans"/>
</dbReference>
<dbReference type="OrthoDB" id="2014201at2759"/>
<feature type="compositionally biased region" description="Polar residues" evidence="2">
    <location>
        <begin position="486"/>
        <end position="509"/>
    </location>
</feature>
<sequence length="1124" mass="126111">MEMEKHMRENWKQKIWASSRQRIADTYQRASSIDVEALLKISVLGNVGNEMLKHAQRKTSVIGNVGKDMLNHARRKYESNGLEKHLKLRQFFTRLRLGRFGYLLLVFAALGTLTVPLMFQDALPAQLDQDLARDMNAQYTKESRGVDEPFNRKIKLAEEKIIYEEGKESSEIVGNEHGHLTGVSDTEKSEEDELASKGKTAALLVSEDVKLSDPAQLWRKPDQTEGESSEVLHVPFDRKSEVDISGGRTERQHKRTPSKASRRRRNRSKHLSVVEEEPKRAHRKNEAGFHDRRSERGDKVDSHATVSSVEAFSSNSIEETSNIAPPGAHFTNDTEGSSNGFNEAFKEVLKLASEANQTAGKNSVHLQEKNSVTESLSADKSAELDVQAIGSVDVVSQKLSEEREQTAENGTLASVGLNPEEHDRDISVHEGKDIELEVSHSNQTESTSAREEGAIETLEVVPVEEKNNPQIVNLSDKMENSRNDESQTSTANSGSEGTTTAGDTKINASDSREDVGSSNESNIVQGSDPVVDVVEPSREANNHLQSSSAVDGGKLADSMENNKNTPDSQDEGNSKVTGAVDGSSSEEHEMQTEVRQENSNELPQESVIISSLRQRAASGTLRSGLLNVEAIDLQHWQFLAGESPIVVPLERVNEGMDWTEFYPEWIDEEEKYGTPKCPAVPMPKVSSEVKLDMVIARASCSVSSSLHEVWKQPASLQVLLGAASLAVNAGNGNVYVLILSECRPLVNLFSCGELLEHRDQGWLYQVNIEQLRKRISMPVGSCQLSIPLEGQDSSLKMGDSDSQKEAYATILHSGSDYVCGAIATAHSIRKSGSTRDLVILVDSSISPEQRQALQEAGWKVRDLERVYKSYTVEGKQYERDFSRFRLWQLTEYNKVIYVEADVLVLRNLDHLFTMPEISASGSTKTLFNSGVMVIEPSSCTFQLFVDEMEKSESEIGGDWDFFNRIFPWWHRIPRHMNYLKYFWTRSRTSEVNYSNRLFSSDPPQLYAIHYWGYKPWQCFRDYDCNWNSNQHFASDEAHARWFKVYDELPENLQKHCALSTGTKAYLEHNRRTAEAAALEDKHWAITIKDPRLNVCQEGHCDWKALLSIWDKTVNTTSAVVVSTR</sequence>
<evidence type="ECO:0008006" key="6">
    <source>
        <dbReference type="Google" id="ProtNLM"/>
    </source>
</evidence>
<dbReference type="EMBL" id="ABEU02000013">
    <property type="status" value="NOT_ANNOTATED_CDS"/>
    <property type="molecule type" value="Genomic_DNA"/>
</dbReference>
<keyword evidence="3" id="KW-0472">Membrane</keyword>
<evidence type="ECO:0000256" key="2">
    <source>
        <dbReference type="SAM" id="MobiDB-lite"/>
    </source>
</evidence>
<feature type="compositionally biased region" description="Polar residues" evidence="2">
    <location>
        <begin position="356"/>
        <end position="378"/>
    </location>
</feature>
<dbReference type="CDD" id="cd02537">
    <property type="entry name" value="GT8_Glycogenin"/>
    <property type="match status" value="1"/>
</dbReference>
<feature type="region of interest" description="Disordered" evidence="2">
    <location>
        <begin position="356"/>
        <end position="381"/>
    </location>
</feature>
<dbReference type="GO" id="GO:0045492">
    <property type="term" value="P:xylan biosynthetic process"/>
    <property type="evidence" value="ECO:0000318"/>
    <property type="project" value="GO_Central"/>
</dbReference>
<feature type="region of interest" description="Disordered" evidence="2">
    <location>
        <begin position="399"/>
        <end position="602"/>
    </location>
</feature>
<feature type="transmembrane region" description="Helical" evidence="3">
    <location>
        <begin position="100"/>
        <end position="119"/>
    </location>
</feature>
<reference evidence="4 5" key="2">
    <citation type="journal article" date="2018" name="Plant J.">
        <title>The Physcomitrella patens chromosome-scale assembly reveals moss genome structure and evolution.</title>
        <authorList>
            <person name="Lang D."/>
            <person name="Ullrich K.K."/>
            <person name="Murat F."/>
            <person name="Fuchs J."/>
            <person name="Jenkins J."/>
            <person name="Haas F.B."/>
            <person name="Piednoel M."/>
            <person name="Gundlach H."/>
            <person name="Van Bel M."/>
            <person name="Meyberg R."/>
            <person name="Vives C."/>
            <person name="Morata J."/>
            <person name="Symeonidi A."/>
            <person name="Hiss M."/>
            <person name="Muchero W."/>
            <person name="Kamisugi Y."/>
            <person name="Saleh O."/>
            <person name="Blanc G."/>
            <person name="Decker E.L."/>
            <person name="van Gessel N."/>
            <person name="Grimwood J."/>
            <person name="Hayes R.D."/>
            <person name="Graham S.W."/>
            <person name="Gunter L.E."/>
            <person name="McDaniel S.F."/>
            <person name="Hoernstein S.N.W."/>
            <person name="Larsson A."/>
            <person name="Li F.W."/>
            <person name="Perroud P.F."/>
            <person name="Phillips J."/>
            <person name="Ranjan P."/>
            <person name="Rokshar D.S."/>
            <person name="Rothfels C.J."/>
            <person name="Schneider L."/>
            <person name="Shu S."/>
            <person name="Stevenson D.W."/>
            <person name="Thummler F."/>
            <person name="Tillich M."/>
            <person name="Villarreal Aguilar J.C."/>
            <person name="Widiez T."/>
            <person name="Wong G.K."/>
            <person name="Wymore A."/>
            <person name="Zhang Y."/>
            <person name="Zimmer A.D."/>
            <person name="Quatrano R.S."/>
            <person name="Mayer K.F.X."/>
            <person name="Goodstein D."/>
            <person name="Casacuberta J.M."/>
            <person name="Vandepoele K."/>
            <person name="Reski R."/>
            <person name="Cuming A.C."/>
            <person name="Tuskan G.A."/>
            <person name="Maumus F."/>
            <person name="Salse J."/>
            <person name="Schmutz J."/>
            <person name="Rensing S.A."/>
        </authorList>
    </citation>
    <scope>NUCLEOTIDE SEQUENCE [LARGE SCALE GENOMIC DNA]</scope>
    <source>
        <strain evidence="4 5">cv. Gransden 2004</strain>
    </source>
</reference>
<feature type="region of interest" description="Disordered" evidence="2">
    <location>
        <begin position="172"/>
        <end position="197"/>
    </location>
</feature>